<evidence type="ECO:0000256" key="3">
    <source>
        <dbReference type="ARBA" id="ARBA00022692"/>
    </source>
</evidence>
<dbReference type="GO" id="GO:0022857">
    <property type="term" value="F:transmembrane transporter activity"/>
    <property type="evidence" value="ECO:0007669"/>
    <property type="project" value="InterPro"/>
</dbReference>
<evidence type="ECO:0000256" key="6">
    <source>
        <dbReference type="SAM" id="Phobius"/>
    </source>
</evidence>
<dbReference type="InterPro" id="IPR036259">
    <property type="entry name" value="MFS_trans_sf"/>
</dbReference>
<feature type="transmembrane region" description="Helical" evidence="6">
    <location>
        <begin position="64"/>
        <end position="83"/>
    </location>
</feature>
<keyword evidence="2" id="KW-1003">Cell membrane</keyword>
<feature type="transmembrane region" description="Helical" evidence="6">
    <location>
        <begin position="268"/>
        <end position="293"/>
    </location>
</feature>
<dbReference type="PROSITE" id="PS50850">
    <property type="entry name" value="MFS"/>
    <property type="match status" value="1"/>
</dbReference>
<keyword evidence="4 6" id="KW-1133">Transmembrane helix</keyword>
<dbReference type="Gene3D" id="1.20.1720.10">
    <property type="entry name" value="Multidrug resistance protein D"/>
    <property type="match status" value="1"/>
</dbReference>
<feature type="transmembrane region" description="Helical" evidence="6">
    <location>
        <begin position="299"/>
        <end position="320"/>
    </location>
</feature>
<evidence type="ECO:0000313" key="9">
    <source>
        <dbReference type="Proteomes" id="UP000502894"/>
    </source>
</evidence>
<feature type="domain" description="Major facilitator superfamily (MFS) profile" evidence="7">
    <location>
        <begin position="1"/>
        <end position="397"/>
    </location>
</feature>
<feature type="transmembrane region" description="Helical" evidence="6">
    <location>
        <begin position="122"/>
        <end position="141"/>
    </location>
</feature>
<feature type="transmembrane region" description="Helical" evidence="6">
    <location>
        <begin position="234"/>
        <end position="256"/>
    </location>
</feature>
<name>A0A6F8T5Q9_9GAMM</name>
<proteinExistence type="predicted"/>
<evidence type="ECO:0000256" key="1">
    <source>
        <dbReference type="ARBA" id="ARBA00004651"/>
    </source>
</evidence>
<feature type="transmembrane region" description="Helical" evidence="6">
    <location>
        <begin position="359"/>
        <end position="376"/>
    </location>
</feature>
<accession>A0A6F8T5Q9</accession>
<feature type="transmembrane region" description="Helical" evidence="6">
    <location>
        <begin position="202"/>
        <end position="222"/>
    </location>
</feature>
<dbReference type="Proteomes" id="UP000502894">
    <property type="component" value="Chromosome"/>
</dbReference>
<feature type="transmembrane region" description="Helical" evidence="6">
    <location>
        <begin position="332"/>
        <end position="353"/>
    </location>
</feature>
<dbReference type="KEGG" id="lant:TUM19329_19040"/>
<feature type="transmembrane region" description="Helical" evidence="6">
    <location>
        <begin position="147"/>
        <end position="166"/>
    </location>
</feature>
<sequence length="397" mass="43674">MIGLLSAFSLLTFDLYQPSLSHITDYFGTTHSLSQLTLSIYLFVFGVTQLIWGPLIDHFGRRRLLPASLILTVVASLICAFAPNITVLIVGRALQGFALCCSNLIAYSTSRDSEDPVERAKILSYISMIIAVSPILAPVFGSLIFTYFGWQSNFILMAGIALVLFIQSRRALFESPYWSPPKQPFMLHNAFNAYKEILPSSILWCGSMIMMFSFAAVMLTVINSSYLIIDRLGFSPLGFGIIFVFNGLNIIVGNYLGIWLRNRLDMTLTIYLGNWFIIIGGLAMLISSMLYGFSLGSLSFALIANLGISISAPPTMSLMLSDFKENTGAALAIINTLRMFGSSLLSMLMGYLIMNNLNALPIGLISTGIGALYFSWHFKRLTTESNDSQFDGAEAIG</sequence>
<dbReference type="GO" id="GO:0005886">
    <property type="term" value="C:plasma membrane"/>
    <property type="evidence" value="ECO:0007669"/>
    <property type="project" value="UniProtKB-SubCell"/>
</dbReference>
<keyword evidence="5 6" id="KW-0472">Membrane</keyword>
<evidence type="ECO:0000313" key="8">
    <source>
        <dbReference type="EMBL" id="BCA95543.1"/>
    </source>
</evidence>
<evidence type="ECO:0000256" key="2">
    <source>
        <dbReference type="ARBA" id="ARBA00022475"/>
    </source>
</evidence>
<feature type="transmembrane region" description="Helical" evidence="6">
    <location>
        <begin position="31"/>
        <end position="52"/>
    </location>
</feature>
<comment type="subcellular location">
    <subcellularLocation>
        <location evidence="1">Cell membrane</location>
        <topology evidence="1">Multi-pass membrane protein</topology>
    </subcellularLocation>
</comment>
<keyword evidence="3 6" id="KW-0812">Transmembrane</keyword>
<gene>
    <name evidence="8" type="ORF">TUM19329_19040</name>
</gene>
<dbReference type="PANTHER" id="PTHR43124:SF3">
    <property type="entry name" value="CHLORAMPHENICOL EFFLUX PUMP RV0191"/>
    <property type="match status" value="1"/>
</dbReference>
<evidence type="ECO:0000259" key="7">
    <source>
        <dbReference type="PROSITE" id="PS50850"/>
    </source>
</evidence>
<evidence type="ECO:0000256" key="5">
    <source>
        <dbReference type="ARBA" id="ARBA00023136"/>
    </source>
</evidence>
<dbReference type="EMBL" id="AP022839">
    <property type="protein sequence ID" value="BCA95543.1"/>
    <property type="molecule type" value="Genomic_DNA"/>
</dbReference>
<dbReference type="AlphaFoldDB" id="A0A6F8T5Q9"/>
<organism evidence="8 9">
    <name type="scientific">Legionella antarctica</name>
    <dbReference type="NCBI Taxonomy" id="2708020"/>
    <lineage>
        <taxon>Bacteria</taxon>
        <taxon>Pseudomonadati</taxon>
        <taxon>Pseudomonadota</taxon>
        <taxon>Gammaproteobacteria</taxon>
        <taxon>Legionellales</taxon>
        <taxon>Legionellaceae</taxon>
        <taxon>Legionella</taxon>
    </lineage>
</organism>
<dbReference type="InterPro" id="IPR011701">
    <property type="entry name" value="MFS"/>
</dbReference>
<keyword evidence="9" id="KW-1185">Reference proteome</keyword>
<reference evidence="8" key="1">
    <citation type="journal article" date="2020" name="Microbiol. Resour. Announc.">
        <title>Complete Genome Sequence of Novel Psychrotolerant Legionella Strain TUM19329, Isolated from Antarctic Lake Sediment.</title>
        <authorList>
            <person name="Shimada S."/>
            <person name="Nakai R."/>
            <person name="Aoki K."/>
            <person name="Shimoeda N."/>
            <person name="Ohno G."/>
            <person name="Miyazaki Y."/>
            <person name="Kudoh S."/>
            <person name="Imura S."/>
            <person name="Watanabe K."/>
            <person name="Ishii Y."/>
            <person name="Tateda K."/>
        </authorList>
    </citation>
    <scope>NUCLEOTIDE SEQUENCE [LARGE SCALE GENOMIC DNA]</scope>
    <source>
        <strain evidence="8">TUM19329</strain>
    </source>
</reference>
<dbReference type="SUPFAM" id="SSF103473">
    <property type="entry name" value="MFS general substrate transporter"/>
    <property type="match status" value="1"/>
</dbReference>
<feature type="transmembrane region" description="Helical" evidence="6">
    <location>
        <begin position="89"/>
        <end position="110"/>
    </location>
</feature>
<protein>
    <submittedName>
        <fullName evidence="8">MFS transporter</fullName>
    </submittedName>
</protein>
<evidence type="ECO:0000256" key="4">
    <source>
        <dbReference type="ARBA" id="ARBA00022989"/>
    </source>
</evidence>
<dbReference type="CDD" id="cd17320">
    <property type="entry name" value="MFS_MdfA_MDR_like"/>
    <property type="match status" value="1"/>
</dbReference>
<dbReference type="InterPro" id="IPR050189">
    <property type="entry name" value="MFS_Efflux_Transporters"/>
</dbReference>
<dbReference type="Pfam" id="PF07690">
    <property type="entry name" value="MFS_1"/>
    <property type="match status" value="1"/>
</dbReference>
<dbReference type="PANTHER" id="PTHR43124">
    <property type="entry name" value="PURINE EFFLUX PUMP PBUE"/>
    <property type="match status" value="1"/>
</dbReference>
<dbReference type="InterPro" id="IPR020846">
    <property type="entry name" value="MFS_dom"/>
</dbReference>